<protein>
    <recommendedName>
        <fullName evidence="3">C2H2-type domain-containing protein</fullName>
    </recommendedName>
</protein>
<proteinExistence type="predicted"/>
<sequence>MQKKTLNRLKMQSLGVSNAGNPHDERHDVSDSPTPTAVQESSEFLDGTEGLARSQVRALFQGSDEYASIPHGGHYDDIYTSDAGDEPHVARPFKCLACRVAFRFQGHLDRHFRSNLHIIAVGHYGSDGDIDSNIVTSSSVLPRQVSSSLTSDV</sequence>
<organism evidence="4 5">
    <name type="scientific">Ciona savignyi</name>
    <name type="common">Pacific transparent sea squirt</name>
    <dbReference type="NCBI Taxonomy" id="51511"/>
    <lineage>
        <taxon>Eukaryota</taxon>
        <taxon>Metazoa</taxon>
        <taxon>Chordata</taxon>
        <taxon>Tunicata</taxon>
        <taxon>Ascidiacea</taxon>
        <taxon>Phlebobranchia</taxon>
        <taxon>Cionidae</taxon>
        <taxon>Ciona</taxon>
    </lineage>
</organism>
<dbReference type="SUPFAM" id="SSF57667">
    <property type="entry name" value="beta-beta-alpha zinc fingers"/>
    <property type="match status" value="1"/>
</dbReference>
<keyword evidence="5" id="KW-1185">Reference proteome</keyword>
<reference evidence="4" key="3">
    <citation type="submission" date="2025-09" db="UniProtKB">
        <authorList>
            <consortium name="Ensembl"/>
        </authorList>
    </citation>
    <scope>IDENTIFICATION</scope>
</reference>
<dbReference type="AlphaFoldDB" id="H2YZJ3"/>
<dbReference type="GeneTree" id="ENSGT00530000067775"/>
<evidence type="ECO:0000313" key="5">
    <source>
        <dbReference type="Proteomes" id="UP000007875"/>
    </source>
</evidence>
<keyword evidence="1" id="KW-0863">Zinc-finger</keyword>
<feature type="region of interest" description="Disordered" evidence="2">
    <location>
        <begin position="1"/>
        <end position="38"/>
    </location>
</feature>
<dbReference type="Ensembl" id="ENSCSAVT00000010885.1">
    <property type="protein sequence ID" value="ENSCSAVP00000010755.1"/>
    <property type="gene ID" value="ENSCSAVG00000006307.1"/>
</dbReference>
<dbReference type="PROSITE" id="PS50157">
    <property type="entry name" value="ZINC_FINGER_C2H2_2"/>
    <property type="match status" value="1"/>
</dbReference>
<dbReference type="HOGENOM" id="CLU_1717315_0_0_1"/>
<dbReference type="InParanoid" id="H2YZJ3"/>
<dbReference type="PROSITE" id="PS00028">
    <property type="entry name" value="ZINC_FINGER_C2H2_1"/>
    <property type="match status" value="1"/>
</dbReference>
<evidence type="ECO:0000256" key="1">
    <source>
        <dbReference type="PROSITE-ProRule" id="PRU00042"/>
    </source>
</evidence>
<accession>H2YZJ3</accession>
<name>H2YZJ3_CIOSA</name>
<keyword evidence="1" id="KW-0862">Zinc</keyword>
<dbReference type="InterPro" id="IPR013087">
    <property type="entry name" value="Znf_C2H2_type"/>
</dbReference>
<reference evidence="4" key="2">
    <citation type="submission" date="2025-08" db="UniProtKB">
        <authorList>
            <consortium name="Ensembl"/>
        </authorList>
    </citation>
    <scope>IDENTIFICATION</scope>
</reference>
<dbReference type="GO" id="GO:0008270">
    <property type="term" value="F:zinc ion binding"/>
    <property type="evidence" value="ECO:0007669"/>
    <property type="project" value="UniProtKB-KW"/>
</dbReference>
<evidence type="ECO:0000259" key="3">
    <source>
        <dbReference type="PROSITE" id="PS50157"/>
    </source>
</evidence>
<dbReference type="InterPro" id="IPR036236">
    <property type="entry name" value="Znf_C2H2_sf"/>
</dbReference>
<feature type="domain" description="C2H2-type" evidence="3">
    <location>
        <begin position="93"/>
        <end position="117"/>
    </location>
</feature>
<keyword evidence="1" id="KW-0479">Metal-binding</keyword>
<reference evidence="5" key="1">
    <citation type="submission" date="2003-08" db="EMBL/GenBank/DDBJ databases">
        <authorList>
            <person name="Birren B."/>
            <person name="Nusbaum C."/>
            <person name="Abebe A."/>
            <person name="Abouelleil A."/>
            <person name="Adekoya E."/>
            <person name="Ait-zahra M."/>
            <person name="Allen N."/>
            <person name="Allen T."/>
            <person name="An P."/>
            <person name="Anderson M."/>
            <person name="Anderson S."/>
            <person name="Arachchi H."/>
            <person name="Armbruster J."/>
            <person name="Bachantsang P."/>
            <person name="Baldwin J."/>
            <person name="Barry A."/>
            <person name="Bayul T."/>
            <person name="Blitshsteyn B."/>
            <person name="Bloom T."/>
            <person name="Blye J."/>
            <person name="Boguslavskiy L."/>
            <person name="Borowsky M."/>
            <person name="Boukhgalter B."/>
            <person name="Brunache A."/>
            <person name="Butler J."/>
            <person name="Calixte N."/>
            <person name="Calvo S."/>
            <person name="Camarata J."/>
            <person name="Campo K."/>
            <person name="Chang J."/>
            <person name="Cheshatsang Y."/>
            <person name="Citroen M."/>
            <person name="Collymore A."/>
            <person name="Considine T."/>
            <person name="Cook A."/>
            <person name="Cooke P."/>
            <person name="Corum B."/>
            <person name="Cuomo C."/>
            <person name="David R."/>
            <person name="Dawoe T."/>
            <person name="Degray S."/>
            <person name="Dodge S."/>
            <person name="Dooley K."/>
            <person name="Dorje P."/>
            <person name="Dorjee K."/>
            <person name="Dorris L."/>
            <person name="Duffey N."/>
            <person name="Dupes A."/>
            <person name="Elkins T."/>
            <person name="Engels R."/>
            <person name="Erickson J."/>
            <person name="Farina A."/>
            <person name="Faro S."/>
            <person name="Ferreira P."/>
            <person name="Fischer H."/>
            <person name="Fitzgerald M."/>
            <person name="Foley K."/>
            <person name="Gage D."/>
            <person name="Galagan J."/>
            <person name="Gearin G."/>
            <person name="Gnerre S."/>
            <person name="Gnirke A."/>
            <person name="Goyette A."/>
            <person name="Graham J."/>
            <person name="Grandbois E."/>
            <person name="Gyaltsen K."/>
            <person name="Hafez N."/>
            <person name="Hagopian D."/>
            <person name="Hagos B."/>
            <person name="Hall J."/>
            <person name="Hatcher B."/>
            <person name="Heller A."/>
            <person name="Higgins H."/>
            <person name="Honan T."/>
            <person name="Horn A."/>
            <person name="Houde N."/>
            <person name="Hughes L."/>
            <person name="Hulme W."/>
            <person name="Husby E."/>
            <person name="Iliev I."/>
            <person name="Jaffe D."/>
            <person name="Jones C."/>
            <person name="Kamal M."/>
            <person name="Kamat A."/>
            <person name="Kamvysselis M."/>
            <person name="Karlsson E."/>
            <person name="Kells C."/>
            <person name="Kieu A."/>
            <person name="Kisner P."/>
            <person name="Kodira C."/>
            <person name="Kulbokas E."/>
            <person name="Labutti K."/>
            <person name="Lama D."/>
            <person name="Landers T."/>
            <person name="Leger J."/>
            <person name="Levine S."/>
            <person name="Lewis D."/>
            <person name="Lewis T."/>
            <person name="Lindblad-toh K."/>
            <person name="Liu X."/>
            <person name="Lokyitsang T."/>
            <person name="Lokyitsang Y."/>
            <person name="Lucien O."/>
            <person name="Lui A."/>
            <person name="Ma L.J."/>
            <person name="Mabbitt R."/>
            <person name="Macdonald J."/>
            <person name="Maclean C."/>
            <person name="Major J."/>
            <person name="Manning J."/>
            <person name="Marabella R."/>
            <person name="Maru K."/>
            <person name="Matthews C."/>
            <person name="Mauceli E."/>
            <person name="Mccarthy M."/>
            <person name="Mcdonough S."/>
            <person name="Mcghee T."/>
            <person name="Meldrim J."/>
            <person name="Meneus L."/>
            <person name="Mesirov J."/>
            <person name="Mihalev A."/>
            <person name="Mihova T."/>
            <person name="Mikkelsen T."/>
            <person name="Mlenga V."/>
            <person name="Moru K."/>
            <person name="Mozes J."/>
            <person name="Mulrain L."/>
            <person name="Munson G."/>
            <person name="Naylor J."/>
            <person name="Newes C."/>
            <person name="Nguyen C."/>
            <person name="Nguyen N."/>
            <person name="Nguyen T."/>
            <person name="Nicol R."/>
            <person name="Nielsen C."/>
            <person name="Nizzari M."/>
            <person name="Norbu C."/>
            <person name="Norbu N."/>
            <person name="O'donnell P."/>
            <person name="Okoawo O."/>
            <person name="O'leary S."/>
            <person name="Omotosho B."/>
            <person name="O'neill K."/>
            <person name="Osman S."/>
            <person name="Parker S."/>
            <person name="Perrin D."/>
            <person name="Phunkhang P."/>
            <person name="Piqani B."/>
            <person name="Purcell S."/>
            <person name="Rachupka T."/>
            <person name="Ramasamy U."/>
            <person name="Rameau R."/>
            <person name="Ray V."/>
            <person name="Raymond C."/>
            <person name="Retta R."/>
            <person name="Richardson S."/>
            <person name="Rise C."/>
            <person name="Rodriguez J."/>
            <person name="Rogers J."/>
            <person name="Rogov P."/>
            <person name="Rutman M."/>
            <person name="Schupbach R."/>
            <person name="Seaman C."/>
            <person name="Settipalli S."/>
            <person name="Sharpe T."/>
            <person name="Sheridan J."/>
            <person name="Sherpa N."/>
            <person name="Shi J."/>
            <person name="Smirnov S."/>
            <person name="Smith C."/>
            <person name="Sougnez C."/>
            <person name="Spencer B."/>
            <person name="Stalker J."/>
            <person name="Stange-thomann N."/>
            <person name="Stavropoulos S."/>
            <person name="Stetson K."/>
            <person name="Stone C."/>
            <person name="Stone S."/>
            <person name="Stubbs M."/>
            <person name="Talamas J."/>
            <person name="Tchuinga P."/>
            <person name="Tenzing P."/>
            <person name="Tesfaye S."/>
            <person name="Theodore J."/>
            <person name="Thoulutsang Y."/>
            <person name="Topham K."/>
            <person name="Towey S."/>
            <person name="Tsamla T."/>
            <person name="Tsomo N."/>
            <person name="Vallee D."/>
            <person name="Vassiliev H."/>
            <person name="Venkataraman V."/>
            <person name="Vinson J."/>
            <person name="Vo A."/>
            <person name="Wade C."/>
            <person name="Wang S."/>
            <person name="Wangchuk T."/>
            <person name="Wangdi T."/>
            <person name="Whittaker C."/>
            <person name="Wilkinson J."/>
            <person name="Wu Y."/>
            <person name="Wyman D."/>
            <person name="Yadav S."/>
            <person name="Yang S."/>
            <person name="Yang X."/>
            <person name="Yeager S."/>
            <person name="Yee E."/>
            <person name="Young G."/>
            <person name="Zainoun J."/>
            <person name="Zembeck L."/>
            <person name="Zimmer A."/>
            <person name="Zody M."/>
            <person name="Lander E."/>
        </authorList>
    </citation>
    <scope>NUCLEOTIDE SEQUENCE [LARGE SCALE GENOMIC DNA]</scope>
</reference>
<evidence type="ECO:0000256" key="2">
    <source>
        <dbReference type="SAM" id="MobiDB-lite"/>
    </source>
</evidence>
<dbReference type="Proteomes" id="UP000007875">
    <property type="component" value="Unassembled WGS sequence"/>
</dbReference>
<evidence type="ECO:0000313" key="4">
    <source>
        <dbReference type="Ensembl" id="ENSCSAVP00000010755.1"/>
    </source>
</evidence>